<dbReference type="EMBL" id="KT001919">
    <property type="protein sequence ID" value="AKU44827.1"/>
    <property type="molecule type" value="Genomic_DNA"/>
</dbReference>
<dbReference type="Proteomes" id="UP000222117">
    <property type="component" value="Segment"/>
</dbReference>
<evidence type="ECO:0000313" key="1">
    <source>
        <dbReference type="EMBL" id="AKU44827.1"/>
    </source>
</evidence>
<protein>
    <submittedName>
        <fullName evidence="1">Uncharacterized protein</fullName>
    </submittedName>
</protein>
<accession>A0A0K1LQK9</accession>
<reference evidence="1 2" key="1">
    <citation type="journal article" date="2015" name="Genome Announc.">
        <title>Complete Genome Sequence of Klebsiella pneumoniae Carbapenemase-Producing K. pneumoniae Myophage Miro.</title>
        <authorList>
            <person name="Mijalis E.M."/>
            <person name="Lessor L.E."/>
            <person name="Cahill J.L."/>
            <person name="Rasche E.S."/>
            <person name="Kuty Everett G.F."/>
        </authorList>
    </citation>
    <scope>NUCLEOTIDE SEQUENCE [LARGE SCALE GENOMIC DNA]</scope>
</reference>
<proteinExistence type="predicted"/>
<sequence length="86" mass="9681">MEIVMKATYAGYCLEAKGVANNGKGLRANVEAMLDELHAMYEYDNVAGSVLIQALEVDGVDCVGWWDAYIDYNDNRVYLLSNKDYF</sequence>
<name>A0A0K1LQK9_9CAUD</name>
<organism evidence="1 2">
    <name type="scientific">Klebsiella phage Miro</name>
    <dbReference type="NCBI Taxonomy" id="1675608"/>
    <lineage>
        <taxon>Viruses</taxon>
        <taxon>Duplodnaviria</taxon>
        <taxon>Heunggongvirae</taxon>
        <taxon>Uroviricota</taxon>
        <taxon>Caudoviricetes</taxon>
        <taxon>Pantevenvirales</taxon>
        <taxon>Straboviridae</taxon>
        <taxon>Slopekvirus</taxon>
        <taxon>Klebsiella virus Miro</taxon>
    </lineage>
</organism>
<evidence type="ECO:0000313" key="2">
    <source>
        <dbReference type="Proteomes" id="UP000222117"/>
    </source>
</evidence>
<gene>
    <name evidence="1" type="ORF">CPT_Miro243</name>
</gene>